<evidence type="ECO:0000313" key="2">
    <source>
        <dbReference type="Proteomes" id="UP000699975"/>
    </source>
</evidence>
<sequence>MKISRRQMLLGGTATAAIAGVGGIRVLTGDMEGFIAGFVRHALPETRFAEGSAEEFARDYLEKTEVERSKIDQLMRAQRIVGYDGLDMLFGSNLSYDGFKRRVATMFMLGSDFFSSNGGQDPVRYLGVVDICSNPFARLT</sequence>
<evidence type="ECO:0000313" key="1">
    <source>
        <dbReference type="EMBL" id="MBV7266295.1"/>
    </source>
</evidence>
<gene>
    <name evidence="1" type="ORF">KCG45_08900</name>
</gene>
<reference evidence="1 2" key="1">
    <citation type="submission" date="2021-04" db="EMBL/GenBank/DDBJ databases">
        <authorList>
            <person name="Pira H."/>
            <person name="Risdian C."/>
            <person name="Wink J."/>
        </authorList>
    </citation>
    <scope>NUCLEOTIDE SEQUENCE [LARGE SCALE GENOMIC DNA]</scope>
    <source>
        <strain evidence="1 2">WH131</strain>
    </source>
</reference>
<keyword evidence="2" id="KW-1185">Reference proteome</keyword>
<protein>
    <submittedName>
        <fullName evidence="1">Uncharacterized protein</fullName>
    </submittedName>
</protein>
<dbReference type="RefSeq" id="WP_218316912.1">
    <property type="nucleotide sequence ID" value="NZ_JAGSPB010000002.1"/>
</dbReference>
<proteinExistence type="predicted"/>
<dbReference type="Proteomes" id="UP000699975">
    <property type="component" value="Unassembled WGS sequence"/>
</dbReference>
<comment type="caution">
    <text evidence="1">The sequence shown here is derived from an EMBL/GenBank/DDBJ whole genome shotgun (WGS) entry which is preliminary data.</text>
</comment>
<name>A0ABS6SMT2_9SPHN</name>
<dbReference type="EMBL" id="JAGSPB010000002">
    <property type="protein sequence ID" value="MBV7266295.1"/>
    <property type="molecule type" value="Genomic_DNA"/>
</dbReference>
<accession>A0ABS6SMT2</accession>
<organism evidence="1 2">
    <name type="scientific">Erythrobacter ani</name>
    <dbReference type="NCBI Taxonomy" id="2827235"/>
    <lineage>
        <taxon>Bacteria</taxon>
        <taxon>Pseudomonadati</taxon>
        <taxon>Pseudomonadota</taxon>
        <taxon>Alphaproteobacteria</taxon>
        <taxon>Sphingomonadales</taxon>
        <taxon>Erythrobacteraceae</taxon>
        <taxon>Erythrobacter/Porphyrobacter group</taxon>
        <taxon>Erythrobacter</taxon>
    </lineage>
</organism>